<proteinExistence type="predicted"/>
<evidence type="ECO:0000313" key="1">
    <source>
        <dbReference type="EMBL" id="KAB7503853.1"/>
    </source>
</evidence>
<dbReference type="OrthoDB" id="66881at2759"/>
<gene>
    <name evidence="1" type="primary">FOXRED2</name>
    <name evidence="1" type="ORF">Anas_10172</name>
</gene>
<keyword evidence="2" id="KW-1185">Reference proteome</keyword>
<comment type="caution">
    <text evidence="1">The sequence shown here is derived from an EMBL/GenBank/DDBJ whole genome shotgun (WGS) entry which is preliminary data.</text>
</comment>
<dbReference type="EMBL" id="SEYY01004314">
    <property type="protein sequence ID" value="KAB7503853.1"/>
    <property type="molecule type" value="Genomic_DNA"/>
</dbReference>
<evidence type="ECO:0000313" key="2">
    <source>
        <dbReference type="Proteomes" id="UP000326759"/>
    </source>
</evidence>
<reference evidence="1 2" key="1">
    <citation type="journal article" date="2019" name="PLoS Biol.">
        <title>Sex chromosomes control vertical transmission of feminizing Wolbachia symbionts in an isopod.</title>
        <authorList>
            <person name="Becking T."/>
            <person name="Chebbi M.A."/>
            <person name="Giraud I."/>
            <person name="Moumen B."/>
            <person name="Laverre T."/>
            <person name="Caubet Y."/>
            <person name="Peccoud J."/>
            <person name="Gilbert C."/>
            <person name="Cordaux R."/>
        </authorList>
    </citation>
    <scope>NUCLEOTIDE SEQUENCE [LARGE SCALE GENOMIC DNA]</scope>
    <source>
        <strain evidence="1">ANa2</strain>
        <tissue evidence="1">Whole body excluding digestive tract and cuticle</tissue>
    </source>
</reference>
<accession>A0A5N5TB05</accession>
<name>A0A5N5TB05_9CRUS</name>
<dbReference type="AlphaFoldDB" id="A0A5N5TB05"/>
<dbReference type="InterPro" id="IPR036188">
    <property type="entry name" value="FAD/NAD-bd_sf"/>
</dbReference>
<dbReference type="Gene3D" id="3.50.50.60">
    <property type="entry name" value="FAD/NAD(P)-binding domain"/>
    <property type="match status" value="2"/>
</dbReference>
<sequence length="418" mass="48406">MKTHVYYFLLAVNNGLLDTYQLKSLDGLLEAAVEEMSFVKKGNKLYVTFPEEDEEETISDEGDSKNFPSMRDFSFNASKSMEENSTKTSNFRNSKFQKRELIFADNFSLREGYHHVIRCLGFKFDFSIFNSSGGLKKIVKNGKYPGIKETFESNTIPNLFVAGVISHSLDYRKSAGGFIHGFRYTARARAMHHLLEWRNHKIKWPSQLFKLNDLLNVLILRMNEASGPYQMFGVLADIVVLNNYEFTLIEEYPVSLLPRLEAFTGHEVKGKHLIVMVMEYGEEFSGPDKDTFRPDRATGDPLEAHRSNFLHPVLYFYEDLPKESDLFTNWNKGILPKPNHLHHVLEDFLTTWTSQQSHILPLRRFLETVTKKDIRQRFTDSCLLISLTNKKIPLSCRRKSTFGTKILYRPTINIENIS</sequence>
<organism evidence="1 2">
    <name type="scientific">Armadillidium nasatum</name>
    <dbReference type="NCBI Taxonomy" id="96803"/>
    <lineage>
        <taxon>Eukaryota</taxon>
        <taxon>Metazoa</taxon>
        <taxon>Ecdysozoa</taxon>
        <taxon>Arthropoda</taxon>
        <taxon>Crustacea</taxon>
        <taxon>Multicrustacea</taxon>
        <taxon>Malacostraca</taxon>
        <taxon>Eumalacostraca</taxon>
        <taxon>Peracarida</taxon>
        <taxon>Isopoda</taxon>
        <taxon>Oniscidea</taxon>
        <taxon>Crinocheta</taxon>
        <taxon>Armadillidiidae</taxon>
        <taxon>Armadillidium</taxon>
    </lineage>
</organism>
<protein>
    <submittedName>
        <fullName evidence="1">FAD-dependent oxidoreductase domain-containing protein 2</fullName>
    </submittedName>
</protein>
<dbReference type="Proteomes" id="UP000326759">
    <property type="component" value="Unassembled WGS sequence"/>
</dbReference>